<dbReference type="RefSeq" id="WP_138569285.1">
    <property type="nucleotide sequence ID" value="NZ_PNCM01000121.1"/>
</dbReference>
<dbReference type="OrthoDB" id="6286825at2"/>
<evidence type="ECO:0000313" key="3">
    <source>
        <dbReference type="Proteomes" id="UP000307362"/>
    </source>
</evidence>
<evidence type="ECO:0000313" key="2">
    <source>
        <dbReference type="EMBL" id="TMP77173.1"/>
    </source>
</evidence>
<name>A0A5S3YNS2_9GAMM</name>
<feature type="domain" description="DUF4377" evidence="1">
    <location>
        <begin position="30"/>
        <end position="99"/>
    </location>
</feature>
<dbReference type="Pfam" id="PF14302">
    <property type="entry name" value="DUF4377"/>
    <property type="match status" value="1"/>
</dbReference>
<evidence type="ECO:0000259" key="1">
    <source>
        <dbReference type="Pfam" id="PF14302"/>
    </source>
</evidence>
<reference evidence="2 3" key="1">
    <citation type="submission" date="2017-12" db="EMBL/GenBank/DDBJ databases">
        <authorList>
            <person name="Paulsen S."/>
            <person name="Gram L.K."/>
        </authorList>
    </citation>
    <scope>NUCLEOTIDE SEQUENCE [LARGE SCALE GENOMIC DNA]</scope>
    <source>
        <strain evidence="2 3">S1189</strain>
    </source>
</reference>
<organism evidence="2 3">
    <name type="scientific">Pseudoalteromonas phenolica</name>
    <dbReference type="NCBI Taxonomy" id="161398"/>
    <lineage>
        <taxon>Bacteria</taxon>
        <taxon>Pseudomonadati</taxon>
        <taxon>Pseudomonadota</taxon>
        <taxon>Gammaproteobacteria</taxon>
        <taxon>Alteromonadales</taxon>
        <taxon>Pseudoalteromonadaceae</taxon>
        <taxon>Pseudoalteromonas</taxon>
    </lineage>
</organism>
<dbReference type="EMBL" id="PNCM01000121">
    <property type="protein sequence ID" value="TMP77173.1"/>
    <property type="molecule type" value="Genomic_DNA"/>
</dbReference>
<sequence length="176" mass="19660">MLKRIAILLSSITLVACGSDTSENTDKLNVLSHLSPCYGVGQRLCLMTKDGNDNVNFFYSQIEGFDFTWGSQYELIISISNIKNPPADSSSKQYKLNRIKSQTEDSVGTKYDYKLIELLDNTFIKQADTYYFLGTPFVCGSEVDCELLVSLNNSGGLVNATFEYLGEGEIQLTQWN</sequence>
<accession>A0A5S3YNS2</accession>
<protein>
    <recommendedName>
        <fullName evidence="1">DUF4377 domain-containing protein</fullName>
    </recommendedName>
</protein>
<dbReference type="Proteomes" id="UP000307362">
    <property type="component" value="Unassembled WGS sequence"/>
</dbReference>
<dbReference type="InterPro" id="IPR025485">
    <property type="entry name" value="DUF4377"/>
</dbReference>
<comment type="caution">
    <text evidence="2">The sequence shown here is derived from an EMBL/GenBank/DDBJ whole genome shotgun (WGS) entry which is preliminary data.</text>
</comment>
<reference evidence="3" key="2">
    <citation type="submission" date="2019-06" db="EMBL/GenBank/DDBJ databases">
        <title>Co-occurence of chitin degradation, pigmentation and bioactivity in marine Pseudoalteromonas.</title>
        <authorList>
            <person name="Sonnenschein E.C."/>
            <person name="Bech P.K."/>
        </authorList>
    </citation>
    <scope>NUCLEOTIDE SEQUENCE [LARGE SCALE GENOMIC DNA]</scope>
    <source>
        <strain evidence="3">S1189</strain>
    </source>
</reference>
<proteinExistence type="predicted"/>
<dbReference type="PROSITE" id="PS51257">
    <property type="entry name" value="PROKAR_LIPOPROTEIN"/>
    <property type="match status" value="1"/>
</dbReference>
<gene>
    <name evidence="2" type="ORF">CWB73_20635</name>
</gene>
<dbReference type="AlphaFoldDB" id="A0A5S3YNS2"/>